<accession>A0A4R3YG23</accession>
<evidence type="ECO:0000256" key="1">
    <source>
        <dbReference type="ARBA" id="ARBA00004922"/>
    </source>
</evidence>
<dbReference type="Gene3D" id="3.40.50.11380">
    <property type="match status" value="1"/>
</dbReference>
<comment type="caution">
    <text evidence="11">The sequence shown here is derived from an EMBL/GenBank/DDBJ whole genome shotgun (WGS) entry which is preliminary data.</text>
</comment>
<dbReference type="AlphaFoldDB" id="A0A4R3YG23"/>
<dbReference type="EC" id="2.4.1.255" evidence="3"/>
<dbReference type="Pfam" id="PF13414">
    <property type="entry name" value="TPR_11"/>
    <property type="match status" value="2"/>
</dbReference>
<feature type="repeat" description="TPR" evidence="8">
    <location>
        <begin position="320"/>
        <end position="353"/>
    </location>
</feature>
<feature type="compositionally biased region" description="Polar residues" evidence="9">
    <location>
        <begin position="151"/>
        <end position="160"/>
    </location>
</feature>
<protein>
    <recommendedName>
        <fullName evidence="3">protein O-GlcNAc transferase</fullName>
        <ecNumber evidence="3">2.4.1.255</ecNumber>
    </recommendedName>
</protein>
<dbReference type="Gene3D" id="1.25.40.10">
    <property type="entry name" value="Tetratricopeptide repeat domain"/>
    <property type="match status" value="6"/>
</dbReference>
<keyword evidence="7 8" id="KW-0802">TPR repeat</keyword>
<dbReference type="PROSITE" id="PS50005">
    <property type="entry name" value="TPR"/>
    <property type="match status" value="6"/>
</dbReference>
<dbReference type="Pfam" id="PF00515">
    <property type="entry name" value="TPR_1"/>
    <property type="match status" value="1"/>
</dbReference>
<dbReference type="EMBL" id="SMCO01000001">
    <property type="protein sequence ID" value="TCV90158.1"/>
    <property type="molecule type" value="Genomic_DNA"/>
</dbReference>
<dbReference type="InterPro" id="IPR019734">
    <property type="entry name" value="TPR_rpt"/>
</dbReference>
<dbReference type="PANTHER" id="PTHR44366:SF1">
    <property type="entry name" value="UDP-N-ACETYLGLUCOSAMINE--PEPTIDE N-ACETYLGLUCOSAMINYLTRANSFERASE 110 KDA SUBUNIT"/>
    <property type="match status" value="1"/>
</dbReference>
<keyword evidence="4" id="KW-0328">Glycosyltransferase</keyword>
<evidence type="ECO:0000256" key="8">
    <source>
        <dbReference type="PROSITE-ProRule" id="PRU00339"/>
    </source>
</evidence>
<feature type="repeat" description="TPR" evidence="8">
    <location>
        <begin position="286"/>
        <end position="319"/>
    </location>
</feature>
<feature type="repeat" description="TPR" evidence="8">
    <location>
        <begin position="388"/>
        <end position="421"/>
    </location>
</feature>
<sequence length="944" mass="105534">MKPHSNTAESTQHITTTIDRTLQQAVALHQAGQLQAAEQLYSKILLVQPNHSEAHHNMGVLAMQMKKPDAVLPHFMAALEANPTHGPYWLSYIDALIKTGQLDAAREVLALARQQGIGGGEINALAIKLSDSATTITPSTIEYKHAYKEPQPTSLSASNKIKNKPLKSGKSTKKSATHNKKAPAPQDVNSLVSLFTEGHFTKAASVAQAMTVRYPLHGFGWKALGAAFNLLGQNTNALAPMQKAAMLLPYDADAHSNLGITLHELNRLDEAEASCRRALEINPELVAAHITLSFTLHELNRFDEAEMCCRKALEINPEYAEAYNNLGNALKAQGRLDEAEASYRRALNIKPDFAEAHSNLAVILHELGRLDEAETSCIVALRIKPVYAEAHSNLGVILHELGRLNEAEASYRRALEIKPDYAEANCNLGATLFNLERLDEAQSCYQRALDINPELADAHYNLGNTLKSQGELQKAEICYQMAHQKGLYGARIRKALLLPSIMGTKPELFRSRAKFEQNLDKLIEENVPINEPLKIIGETNFYLAYHGLNDRDLQVKIAKYYEKVSPSLLFIAPHCSKSKLVASKKIRVGFFSKFLYSHSVSLCFSKIIESLSLKPQLEVTLISNSSIDDNIYANFAGNRVRIPYNLPGARKIIADLELDIMVYLDIGMEPLSYFMAFSRLARVQCVLTGHPVTTGIANIDYFLSTDRMEPNNAEEHYSEKLVRFPSPIVYFSRPSLPAILKTRLELDLPNDQHIYMCPMKLQKLHPDFDEAITRILQLDENGVIILFEDDLRPYWKHDVIKRFQNTIPEHLRVRIIFLPWLSNPIDFMSAISAADVILDPFHFGIGSTAAMTSITGTPLVTKVGEFMRGRVGAYYCEMLDLSDCVTKDTENYAKKAVQIASDQQLRDKISKNILKNNSVLYENLQPVDDLIDFFNSVMSDKHSV</sequence>
<dbReference type="Pfam" id="PF14559">
    <property type="entry name" value="TPR_19"/>
    <property type="match status" value="1"/>
</dbReference>
<dbReference type="InterPro" id="IPR037919">
    <property type="entry name" value="OGT"/>
</dbReference>
<dbReference type="GO" id="GO:0006493">
    <property type="term" value="P:protein O-linked glycosylation"/>
    <property type="evidence" value="ECO:0007669"/>
    <property type="project" value="InterPro"/>
</dbReference>
<evidence type="ECO:0000313" key="11">
    <source>
        <dbReference type="EMBL" id="TCV90158.1"/>
    </source>
</evidence>
<dbReference type="SMART" id="SM00028">
    <property type="entry name" value="TPR"/>
    <property type="match status" value="10"/>
</dbReference>
<comment type="similarity">
    <text evidence="2">Belongs to the glycosyltransferase 41 family. O-GlcNAc transferase subfamily.</text>
</comment>
<evidence type="ECO:0000256" key="7">
    <source>
        <dbReference type="ARBA" id="ARBA00022803"/>
    </source>
</evidence>
<reference evidence="11 12" key="1">
    <citation type="submission" date="2019-03" db="EMBL/GenBank/DDBJ databases">
        <title>Genomic Encyclopedia of Type Strains, Phase IV (KMG-IV): sequencing the most valuable type-strain genomes for metagenomic binning, comparative biology and taxonomic classification.</title>
        <authorList>
            <person name="Goeker M."/>
        </authorList>
    </citation>
    <scope>NUCLEOTIDE SEQUENCE [LARGE SCALE GENOMIC DNA]</scope>
    <source>
        <strain evidence="11 12">DSM 100309</strain>
    </source>
</reference>
<feature type="compositionally biased region" description="Basic residues" evidence="9">
    <location>
        <begin position="161"/>
        <end position="181"/>
    </location>
</feature>
<evidence type="ECO:0000256" key="2">
    <source>
        <dbReference type="ARBA" id="ARBA00005386"/>
    </source>
</evidence>
<dbReference type="PANTHER" id="PTHR44366">
    <property type="entry name" value="UDP-N-ACETYLGLUCOSAMINE--PEPTIDE N-ACETYLGLUCOSAMINYLTRANSFERASE 110 KDA SUBUNIT"/>
    <property type="match status" value="1"/>
</dbReference>
<feature type="repeat" description="TPR" evidence="8">
    <location>
        <begin position="52"/>
        <end position="85"/>
    </location>
</feature>
<proteinExistence type="inferred from homology"/>
<organism evidence="11 12">
    <name type="scientific">Sulfurirhabdus autotrophica</name>
    <dbReference type="NCBI Taxonomy" id="1706046"/>
    <lineage>
        <taxon>Bacteria</taxon>
        <taxon>Pseudomonadati</taxon>
        <taxon>Pseudomonadota</taxon>
        <taxon>Betaproteobacteria</taxon>
        <taxon>Nitrosomonadales</taxon>
        <taxon>Sulfuricellaceae</taxon>
        <taxon>Sulfurirhabdus</taxon>
    </lineage>
</organism>
<evidence type="ECO:0000313" key="12">
    <source>
        <dbReference type="Proteomes" id="UP000295367"/>
    </source>
</evidence>
<dbReference type="Gene3D" id="3.40.50.2000">
    <property type="entry name" value="Glycogen Phosphorylase B"/>
    <property type="match status" value="1"/>
</dbReference>
<dbReference type="OrthoDB" id="101857at2"/>
<dbReference type="GO" id="GO:0097363">
    <property type="term" value="F:protein O-acetylglucosaminyltransferase activity"/>
    <property type="evidence" value="ECO:0007669"/>
    <property type="project" value="UniProtKB-EC"/>
</dbReference>
<evidence type="ECO:0000256" key="9">
    <source>
        <dbReference type="SAM" id="MobiDB-lite"/>
    </source>
</evidence>
<evidence type="ECO:0000256" key="3">
    <source>
        <dbReference type="ARBA" id="ARBA00011970"/>
    </source>
</evidence>
<feature type="repeat" description="TPR" evidence="8">
    <location>
        <begin position="252"/>
        <end position="285"/>
    </location>
</feature>
<evidence type="ECO:0000256" key="5">
    <source>
        <dbReference type="ARBA" id="ARBA00022679"/>
    </source>
</evidence>
<dbReference type="Proteomes" id="UP000295367">
    <property type="component" value="Unassembled WGS sequence"/>
</dbReference>
<dbReference type="InterPro" id="IPR029489">
    <property type="entry name" value="OGT/SEC/SPY_C"/>
</dbReference>
<comment type="pathway">
    <text evidence="1">Protein modification; protein glycosylation.</text>
</comment>
<feature type="repeat" description="TPR" evidence="8">
    <location>
        <begin position="422"/>
        <end position="455"/>
    </location>
</feature>
<dbReference type="Pfam" id="PF13181">
    <property type="entry name" value="TPR_8"/>
    <property type="match status" value="1"/>
</dbReference>
<dbReference type="Pfam" id="PF13431">
    <property type="entry name" value="TPR_17"/>
    <property type="match status" value="1"/>
</dbReference>
<evidence type="ECO:0000256" key="4">
    <source>
        <dbReference type="ARBA" id="ARBA00022676"/>
    </source>
</evidence>
<evidence type="ECO:0000259" key="10">
    <source>
        <dbReference type="Pfam" id="PF13844"/>
    </source>
</evidence>
<gene>
    <name evidence="11" type="ORF">EDC63_101125</name>
</gene>
<feature type="region of interest" description="Disordered" evidence="9">
    <location>
        <begin position="147"/>
        <end position="184"/>
    </location>
</feature>
<name>A0A4R3YG23_9PROT</name>
<dbReference type="UniPathway" id="UPA00378"/>
<feature type="domain" description="O-GlcNAc transferase C-terminal" evidence="10">
    <location>
        <begin position="739"/>
        <end position="919"/>
    </location>
</feature>
<evidence type="ECO:0000256" key="6">
    <source>
        <dbReference type="ARBA" id="ARBA00022737"/>
    </source>
</evidence>
<keyword evidence="6" id="KW-0677">Repeat</keyword>
<dbReference type="InterPro" id="IPR011990">
    <property type="entry name" value="TPR-like_helical_dom_sf"/>
</dbReference>
<dbReference type="PROSITE" id="PS50293">
    <property type="entry name" value="TPR_REGION"/>
    <property type="match status" value="4"/>
</dbReference>
<dbReference type="SUPFAM" id="SSF48452">
    <property type="entry name" value="TPR-like"/>
    <property type="match status" value="2"/>
</dbReference>
<dbReference type="Pfam" id="PF13844">
    <property type="entry name" value="Glyco_transf_41"/>
    <property type="match status" value="1"/>
</dbReference>
<dbReference type="RefSeq" id="WP_124947867.1">
    <property type="nucleotide sequence ID" value="NZ_BHVT01000073.1"/>
</dbReference>
<keyword evidence="12" id="KW-1185">Reference proteome</keyword>
<keyword evidence="5 11" id="KW-0808">Transferase</keyword>